<dbReference type="PANTHER" id="PTHR21666:SF289">
    <property type="entry name" value="L-ALA--D-GLU ENDOPEPTIDASE"/>
    <property type="match status" value="1"/>
</dbReference>
<feature type="signal peptide" evidence="2">
    <location>
        <begin position="1"/>
        <end position="28"/>
    </location>
</feature>
<dbReference type="SUPFAM" id="SSF51261">
    <property type="entry name" value="Duplicated hybrid motif"/>
    <property type="match status" value="1"/>
</dbReference>
<accession>A0ABW1QV66</accession>
<evidence type="ECO:0000256" key="1">
    <source>
        <dbReference type="ARBA" id="ARBA00022729"/>
    </source>
</evidence>
<dbReference type="GO" id="GO:0016787">
    <property type="term" value="F:hydrolase activity"/>
    <property type="evidence" value="ECO:0007669"/>
    <property type="project" value="UniProtKB-KW"/>
</dbReference>
<proteinExistence type="predicted"/>
<evidence type="ECO:0000313" key="4">
    <source>
        <dbReference type="EMBL" id="MFC6153409.1"/>
    </source>
</evidence>
<evidence type="ECO:0000256" key="2">
    <source>
        <dbReference type="SAM" id="SignalP"/>
    </source>
</evidence>
<comment type="caution">
    <text evidence="4">The sequence shown here is derived from an EMBL/GenBank/DDBJ whole genome shotgun (WGS) entry which is preliminary data.</text>
</comment>
<feature type="domain" description="M23ase beta-sheet core" evidence="3">
    <location>
        <begin position="59"/>
        <end position="146"/>
    </location>
</feature>
<evidence type="ECO:0000259" key="3">
    <source>
        <dbReference type="Pfam" id="PF01551"/>
    </source>
</evidence>
<keyword evidence="4" id="KW-0378">Hydrolase</keyword>
<feature type="chain" id="PRO_5046714349" evidence="2">
    <location>
        <begin position="29"/>
        <end position="173"/>
    </location>
</feature>
<protein>
    <submittedName>
        <fullName evidence="4">M23 family metallopeptidase</fullName>
        <ecNumber evidence="4">3.4.24.-</ecNumber>
    </submittedName>
</protein>
<keyword evidence="1 2" id="KW-0732">Signal</keyword>
<dbReference type="RefSeq" id="WP_128221238.1">
    <property type="nucleotide sequence ID" value="NZ_CP034929.1"/>
</dbReference>
<dbReference type="InterPro" id="IPR016047">
    <property type="entry name" value="M23ase_b-sheet_dom"/>
</dbReference>
<dbReference type="PANTHER" id="PTHR21666">
    <property type="entry name" value="PEPTIDASE-RELATED"/>
    <property type="match status" value="1"/>
</dbReference>
<dbReference type="InterPro" id="IPR050570">
    <property type="entry name" value="Cell_wall_metabolism_enzyme"/>
</dbReference>
<dbReference type="Gene3D" id="2.70.70.10">
    <property type="entry name" value="Glucose Permease (Domain IIA)"/>
    <property type="match status" value="1"/>
</dbReference>
<dbReference type="CDD" id="cd12797">
    <property type="entry name" value="M23_peptidase"/>
    <property type="match status" value="1"/>
</dbReference>
<dbReference type="InterPro" id="IPR011055">
    <property type="entry name" value="Dup_hybrid_motif"/>
</dbReference>
<gene>
    <name evidence="4" type="ORF">ACFPWU_06975</name>
</gene>
<name>A0ABW1QV66_9ACTN</name>
<dbReference type="Proteomes" id="UP001596098">
    <property type="component" value="Unassembled WGS sequence"/>
</dbReference>
<dbReference type="EC" id="3.4.24.-" evidence="4"/>
<keyword evidence="5" id="KW-1185">Reference proteome</keyword>
<reference evidence="5" key="1">
    <citation type="journal article" date="2019" name="Int. J. Syst. Evol. Microbiol.">
        <title>The Global Catalogue of Microorganisms (GCM) 10K type strain sequencing project: providing services to taxonomists for standard genome sequencing and annotation.</title>
        <authorList>
            <consortium name="The Broad Institute Genomics Platform"/>
            <consortium name="The Broad Institute Genome Sequencing Center for Infectious Disease"/>
            <person name="Wu L."/>
            <person name="Ma J."/>
        </authorList>
    </citation>
    <scope>NUCLEOTIDE SEQUENCE [LARGE SCALE GENOMIC DNA]</scope>
    <source>
        <strain evidence="5">DFY28</strain>
    </source>
</reference>
<dbReference type="Pfam" id="PF01551">
    <property type="entry name" value="Peptidase_M23"/>
    <property type="match status" value="1"/>
</dbReference>
<sequence length="173" mass="18076">MTRPARLRSPVPLALACAVLLGGPPAEAVPERAVGSWPLTGRPTLVEPFRAPDVRWGTGHRGVDLLGVAGQPVHAALSGTVVFAGVVAGVPGVSLQHDDGTRSTYQPVVTTLRVGDVVRRGKQVGTLTPVGSHCAPMLCLHWGLRTGTGRDLVYLDPLTLVAVPRVRLLPLTG</sequence>
<dbReference type="EMBL" id="JBHSQI010000003">
    <property type="protein sequence ID" value="MFC6153409.1"/>
    <property type="molecule type" value="Genomic_DNA"/>
</dbReference>
<evidence type="ECO:0000313" key="5">
    <source>
        <dbReference type="Proteomes" id="UP001596098"/>
    </source>
</evidence>
<organism evidence="4 5">
    <name type="scientific">Nocardioides yefusunii</name>
    <dbReference type="NCBI Taxonomy" id="2500546"/>
    <lineage>
        <taxon>Bacteria</taxon>
        <taxon>Bacillati</taxon>
        <taxon>Actinomycetota</taxon>
        <taxon>Actinomycetes</taxon>
        <taxon>Propionibacteriales</taxon>
        <taxon>Nocardioidaceae</taxon>
        <taxon>Nocardioides</taxon>
    </lineage>
</organism>